<evidence type="ECO:0000313" key="1">
    <source>
        <dbReference type="EMBL" id="MFD0791256.1"/>
    </source>
</evidence>
<dbReference type="Proteomes" id="UP001597055">
    <property type="component" value="Unassembled WGS sequence"/>
</dbReference>
<evidence type="ECO:0008006" key="3">
    <source>
        <dbReference type="Google" id="ProtNLM"/>
    </source>
</evidence>
<keyword evidence="2" id="KW-1185">Reference proteome</keyword>
<dbReference type="RefSeq" id="WP_204979033.1">
    <property type="nucleotide sequence ID" value="NZ_JBHTII010000002.1"/>
</dbReference>
<name>A0ABW3AKX9_9MICO</name>
<protein>
    <recommendedName>
        <fullName evidence="3">Prepilin-type N-terminal cleavage/methylation domain-containing protein</fullName>
    </recommendedName>
</protein>
<gene>
    <name evidence="1" type="ORF">ACFQ0P_12670</name>
</gene>
<evidence type="ECO:0000313" key="2">
    <source>
        <dbReference type="Proteomes" id="UP001597055"/>
    </source>
</evidence>
<reference evidence="2" key="1">
    <citation type="journal article" date="2019" name="Int. J. Syst. Evol. Microbiol.">
        <title>The Global Catalogue of Microorganisms (GCM) 10K type strain sequencing project: providing services to taxonomists for standard genome sequencing and annotation.</title>
        <authorList>
            <consortium name="The Broad Institute Genomics Platform"/>
            <consortium name="The Broad Institute Genome Sequencing Center for Infectious Disease"/>
            <person name="Wu L."/>
            <person name="Ma J."/>
        </authorList>
    </citation>
    <scope>NUCLEOTIDE SEQUENCE [LARGE SCALE GENOMIC DNA]</scope>
    <source>
        <strain evidence="2">CCUG 54523</strain>
    </source>
</reference>
<organism evidence="1 2">
    <name type="scientific">Microbacterium insulae</name>
    <dbReference type="NCBI Taxonomy" id="483014"/>
    <lineage>
        <taxon>Bacteria</taxon>
        <taxon>Bacillati</taxon>
        <taxon>Actinomycetota</taxon>
        <taxon>Actinomycetes</taxon>
        <taxon>Micrococcales</taxon>
        <taxon>Microbacteriaceae</taxon>
        <taxon>Microbacterium</taxon>
    </lineage>
</organism>
<proteinExistence type="predicted"/>
<accession>A0ABW3AKX9</accession>
<sequence>MSIRRDEDGLTMMELIVAMVVSGLFLGFLAVLFANGVQAQAQATERDLATGRAGVVSNSILTSVRDASGFVIVSGNRALIAEVVDSTGASSCRAWLVLAPGDAEYRRNVGDAPYRTGDLIYKESASTILLSDRTGWSPLIERGSAAGDGVVGSMRVRSGTNADGTPRFVNVDADGDGRADAFGRSGSTLTVGLDVTLGDATVAVTNGVTMQAQSSGTDTTTCW</sequence>
<comment type="caution">
    <text evidence="1">The sequence shown here is derived from an EMBL/GenBank/DDBJ whole genome shotgun (WGS) entry which is preliminary data.</text>
</comment>
<dbReference type="EMBL" id="JBHTII010000002">
    <property type="protein sequence ID" value="MFD0791256.1"/>
    <property type="molecule type" value="Genomic_DNA"/>
</dbReference>